<keyword evidence="2" id="KW-1185">Reference proteome</keyword>
<sequence length="58" mass="7094">MEDIQKRQRHIEDRVFLIDVLEREGHITLEEQAALRFERKQLAYQMERQTSLLLKARN</sequence>
<dbReference type="RefSeq" id="WP_156528437.1">
    <property type="nucleotide sequence ID" value="NZ_LVEM01000008.1"/>
</dbReference>
<evidence type="ECO:0000313" key="1">
    <source>
        <dbReference type="EMBL" id="TWA99115.1"/>
    </source>
</evidence>
<proteinExistence type="predicted"/>
<dbReference type="EMBL" id="VITK01000004">
    <property type="protein sequence ID" value="TWA99115.1"/>
    <property type="molecule type" value="Genomic_DNA"/>
</dbReference>
<evidence type="ECO:0000313" key="2">
    <source>
        <dbReference type="Proteomes" id="UP000319949"/>
    </source>
</evidence>
<accession>A0A560DPT5</accession>
<organism evidence="1 2">
    <name type="scientific">Bradyrhizobium stylosanthis</name>
    <dbReference type="NCBI Taxonomy" id="1803665"/>
    <lineage>
        <taxon>Bacteria</taxon>
        <taxon>Pseudomonadati</taxon>
        <taxon>Pseudomonadota</taxon>
        <taxon>Alphaproteobacteria</taxon>
        <taxon>Hyphomicrobiales</taxon>
        <taxon>Nitrobacteraceae</taxon>
        <taxon>Bradyrhizobium</taxon>
    </lineage>
</organism>
<name>A0A560DPT5_9BRAD</name>
<dbReference type="Proteomes" id="UP000319949">
    <property type="component" value="Unassembled WGS sequence"/>
</dbReference>
<protein>
    <submittedName>
        <fullName evidence="1">Uncharacterized protein</fullName>
    </submittedName>
</protein>
<comment type="caution">
    <text evidence="1">The sequence shown here is derived from an EMBL/GenBank/DDBJ whole genome shotgun (WGS) entry which is preliminary data.</text>
</comment>
<reference evidence="1 2" key="1">
    <citation type="submission" date="2019-06" db="EMBL/GenBank/DDBJ databases">
        <title>Genomic Encyclopedia of Type Strains, Phase IV (KMG-V): Genome sequencing to study the core and pangenomes of soil and plant-associated prokaryotes.</title>
        <authorList>
            <person name="Whitman W."/>
        </authorList>
    </citation>
    <scope>NUCLEOTIDE SEQUENCE [LARGE SCALE GENOMIC DNA]</scope>
    <source>
        <strain evidence="1 2">BR 510</strain>
    </source>
</reference>
<dbReference type="AlphaFoldDB" id="A0A560DPT5"/>
<gene>
    <name evidence="1" type="ORF">FBZ96_10483</name>
</gene>